<dbReference type="Proteomes" id="UP000681720">
    <property type="component" value="Unassembled WGS sequence"/>
</dbReference>
<evidence type="ECO:0000313" key="1">
    <source>
        <dbReference type="EMBL" id="CAF3999274.1"/>
    </source>
</evidence>
<reference evidence="1" key="1">
    <citation type="submission" date="2021-02" db="EMBL/GenBank/DDBJ databases">
        <authorList>
            <person name="Nowell W R."/>
        </authorList>
    </citation>
    <scope>NUCLEOTIDE SEQUENCE</scope>
</reference>
<name>A0A8S2NG09_9BILA</name>
<accession>A0A8S2NG09</accession>
<proteinExistence type="predicted"/>
<comment type="caution">
    <text evidence="1">The sequence shown here is derived from an EMBL/GenBank/DDBJ whole genome shotgun (WGS) entry which is preliminary data.</text>
</comment>
<dbReference type="Gene3D" id="2.20.25.240">
    <property type="match status" value="1"/>
</dbReference>
<gene>
    <name evidence="1" type="ORF">GIL414_LOCUS11661</name>
</gene>
<dbReference type="AlphaFoldDB" id="A0A8S2NG09"/>
<protein>
    <submittedName>
        <fullName evidence="1">Uncharacterized protein</fullName>
    </submittedName>
</protein>
<sequence>MLKFTSSERAKSVLNFEGYQYTKKMENNVMNEWRCRDRSCLSSLSTCSKDLTVVRSPSADTCQSIRNTKKIVKIRIDHPGLPTGLIFPTLESIDSSLYRWRAENYPNLPKTLQDLEIPDAWKLNNHGDPFLLIDEKCNLH</sequence>
<evidence type="ECO:0000313" key="2">
    <source>
        <dbReference type="Proteomes" id="UP000681720"/>
    </source>
</evidence>
<organism evidence="1 2">
    <name type="scientific">Rotaria magnacalcarata</name>
    <dbReference type="NCBI Taxonomy" id="392030"/>
    <lineage>
        <taxon>Eukaryota</taxon>
        <taxon>Metazoa</taxon>
        <taxon>Spiralia</taxon>
        <taxon>Gnathifera</taxon>
        <taxon>Rotifera</taxon>
        <taxon>Eurotatoria</taxon>
        <taxon>Bdelloidea</taxon>
        <taxon>Philodinida</taxon>
        <taxon>Philodinidae</taxon>
        <taxon>Rotaria</taxon>
    </lineage>
</organism>
<dbReference type="EMBL" id="CAJOBJ010004403">
    <property type="protein sequence ID" value="CAF3999274.1"/>
    <property type="molecule type" value="Genomic_DNA"/>
</dbReference>